<accession>A0A062Y1H0</accession>
<dbReference type="OrthoDB" id="9798941at2"/>
<gene>
    <name evidence="3" type="ORF">EG19_10745</name>
</gene>
<keyword evidence="1" id="KW-0808">Transferase</keyword>
<evidence type="ECO:0000313" key="4">
    <source>
        <dbReference type="Proteomes" id="UP000027284"/>
    </source>
</evidence>
<dbReference type="AlphaFoldDB" id="A0A062Y1H0"/>
<evidence type="ECO:0000313" key="3">
    <source>
        <dbReference type="EMBL" id="KDA54630.1"/>
    </source>
</evidence>
<dbReference type="Gene3D" id="3.30.565.10">
    <property type="entry name" value="Histidine kinase-like ATPase, C-terminal domain"/>
    <property type="match status" value="1"/>
</dbReference>
<keyword evidence="4" id="KW-1185">Reference proteome</keyword>
<dbReference type="EMBL" id="JMFG01000006">
    <property type="protein sequence ID" value="KDA54630.1"/>
    <property type="molecule type" value="Genomic_DNA"/>
</dbReference>
<sequence>MGGQTDTDTFASRVVLRKEKGGEAQALHLLEEARLFFAVRPEVLSDFRLAVLEACLNALEHGQPPVEVEVEAHRQGDGVHFRVRVIDHGPGFQPEAVPQPQLADKLSSPRKRGWGLVIMRRFSDGLTFESQPGRMVVSLYRIASGS</sequence>
<dbReference type="CDD" id="cd16936">
    <property type="entry name" value="HATPase_RsbW-like"/>
    <property type="match status" value="1"/>
</dbReference>
<dbReference type="STRING" id="1312852.EG19_10745"/>
<dbReference type="PANTHER" id="PTHR35526:SF3">
    <property type="entry name" value="ANTI-SIGMA-F FACTOR RSBW"/>
    <property type="match status" value="1"/>
</dbReference>
<name>A0A062Y1H0_9BACT</name>
<dbReference type="PANTHER" id="PTHR35526">
    <property type="entry name" value="ANTI-SIGMA-F FACTOR RSBW-RELATED"/>
    <property type="match status" value="1"/>
</dbReference>
<dbReference type="InterPro" id="IPR003594">
    <property type="entry name" value="HATPase_dom"/>
</dbReference>
<protein>
    <recommendedName>
        <fullName evidence="2">Histidine kinase/HSP90-like ATPase domain-containing protein</fullName>
    </recommendedName>
</protein>
<dbReference type="SUPFAM" id="SSF55874">
    <property type="entry name" value="ATPase domain of HSP90 chaperone/DNA topoisomerase II/histidine kinase"/>
    <property type="match status" value="1"/>
</dbReference>
<dbReference type="Proteomes" id="UP000027284">
    <property type="component" value="Unassembled WGS sequence"/>
</dbReference>
<evidence type="ECO:0000256" key="1">
    <source>
        <dbReference type="ARBA" id="ARBA00022527"/>
    </source>
</evidence>
<dbReference type="RefSeq" id="WP_038047228.1">
    <property type="nucleotide sequence ID" value="NZ_JMFG01000006.1"/>
</dbReference>
<dbReference type="InterPro" id="IPR036890">
    <property type="entry name" value="HATPase_C_sf"/>
</dbReference>
<keyword evidence="1" id="KW-0723">Serine/threonine-protein kinase</keyword>
<proteinExistence type="predicted"/>
<comment type="caution">
    <text evidence="3">The sequence shown here is derived from an EMBL/GenBank/DDBJ whole genome shotgun (WGS) entry which is preliminary data.</text>
</comment>
<evidence type="ECO:0000259" key="2">
    <source>
        <dbReference type="Pfam" id="PF13581"/>
    </source>
</evidence>
<reference evidence="3 4" key="1">
    <citation type="submission" date="2014-04" db="EMBL/GenBank/DDBJ databases">
        <title>The Genome Sequence of Thermoanaerobaculum aquaticum MP-01, The First Cultivated Group 23 Acidobacterium.</title>
        <authorList>
            <person name="Stamps B.W."/>
            <person name="Losey N.A."/>
            <person name="Lawson P.A."/>
            <person name="Stevenson B.S."/>
        </authorList>
    </citation>
    <scope>NUCLEOTIDE SEQUENCE [LARGE SCALE GENOMIC DNA]</scope>
    <source>
        <strain evidence="3 4">MP-01</strain>
    </source>
</reference>
<dbReference type="InterPro" id="IPR050267">
    <property type="entry name" value="Anti-sigma-factor_SerPK"/>
</dbReference>
<organism evidence="3 4">
    <name type="scientific">Thermoanaerobaculum aquaticum</name>
    <dbReference type="NCBI Taxonomy" id="1312852"/>
    <lineage>
        <taxon>Bacteria</taxon>
        <taxon>Pseudomonadati</taxon>
        <taxon>Acidobacteriota</taxon>
        <taxon>Thermoanaerobaculia</taxon>
        <taxon>Thermoanaerobaculales</taxon>
        <taxon>Thermoanaerobaculaceae</taxon>
        <taxon>Thermoanaerobaculum</taxon>
    </lineage>
</organism>
<feature type="domain" description="Histidine kinase/HSP90-like ATPase" evidence="2">
    <location>
        <begin position="25"/>
        <end position="139"/>
    </location>
</feature>
<keyword evidence="1" id="KW-0418">Kinase</keyword>
<dbReference type="Pfam" id="PF13581">
    <property type="entry name" value="HATPase_c_2"/>
    <property type="match status" value="1"/>
</dbReference>
<dbReference type="GO" id="GO:0004674">
    <property type="term" value="F:protein serine/threonine kinase activity"/>
    <property type="evidence" value="ECO:0007669"/>
    <property type="project" value="UniProtKB-KW"/>
</dbReference>